<dbReference type="AlphaFoldDB" id="A0A0G0PRT5"/>
<dbReference type="InterPro" id="IPR038731">
    <property type="entry name" value="RgtA/B/C-like"/>
</dbReference>
<keyword evidence="3" id="KW-0328">Glycosyltransferase</keyword>
<evidence type="ECO:0000256" key="3">
    <source>
        <dbReference type="ARBA" id="ARBA00022676"/>
    </source>
</evidence>
<comment type="subcellular location">
    <subcellularLocation>
        <location evidence="1">Cell membrane</location>
        <topology evidence="1">Multi-pass membrane protein</topology>
    </subcellularLocation>
</comment>
<dbReference type="Pfam" id="PF13231">
    <property type="entry name" value="PMT_2"/>
    <property type="match status" value="1"/>
</dbReference>
<evidence type="ECO:0000256" key="7">
    <source>
        <dbReference type="ARBA" id="ARBA00023136"/>
    </source>
</evidence>
<protein>
    <recommendedName>
        <fullName evidence="9">Glycosyltransferase RgtA/B/C/D-like domain-containing protein</fullName>
    </recommendedName>
</protein>
<proteinExistence type="predicted"/>
<keyword evidence="6 8" id="KW-1133">Transmembrane helix</keyword>
<dbReference type="GO" id="GO:0009103">
    <property type="term" value="P:lipopolysaccharide biosynthetic process"/>
    <property type="evidence" value="ECO:0007669"/>
    <property type="project" value="UniProtKB-ARBA"/>
</dbReference>
<evidence type="ECO:0000259" key="9">
    <source>
        <dbReference type="Pfam" id="PF13231"/>
    </source>
</evidence>
<dbReference type="GO" id="GO:0016763">
    <property type="term" value="F:pentosyltransferase activity"/>
    <property type="evidence" value="ECO:0007669"/>
    <property type="project" value="TreeGrafter"/>
</dbReference>
<feature type="transmembrane region" description="Helical" evidence="8">
    <location>
        <begin position="256"/>
        <end position="273"/>
    </location>
</feature>
<dbReference type="GO" id="GO:0005886">
    <property type="term" value="C:plasma membrane"/>
    <property type="evidence" value="ECO:0007669"/>
    <property type="project" value="UniProtKB-SubCell"/>
</dbReference>
<dbReference type="PANTHER" id="PTHR33908:SF11">
    <property type="entry name" value="MEMBRANE PROTEIN"/>
    <property type="match status" value="1"/>
</dbReference>
<evidence type="ECO:0000256" key="8">
    <source>
        <dbReference type="SAM" id="Phobius"/>
    </source>
</evidence>
<evidence type="ECO:0000256" key="4">
    <source>
        <dbReference type="ARBA" id="ARBA00022679"/>
    </source>
</evidence>
<dbReference type="InterPro" id="IPR050297">
    <property type="entry name" value="LipidA_mod_glycosyltrf_83"/>
</dbReference>
<feature type="transmembrane region" description="Helical" evidence="8">
    <location>
        <begin position="304"/>
        <end position="323"/>
    </location>
</feature>
<keyword evidence="7 8" id="KW-0472">Membrane</keyword>
<keyword evidence="4" id="KW-0808">Transferase</keyword>
<organism evidence="10 11">
    <name type="scientific">Candidatus Woesebacteria bacterium GW2011_GWB1_39_10</name>
    <dbReference type="NCBI Taxonomy" id="1618572"/>
    <lineage>
        <taxon>Bacteria</taxon>
        <taxon>Candidatus Woeseibacteriota</taxon>
    </lineage>
</organism>
<name>A0A0G0PRT5_9BACT</name>
<evidence type="ECO:0000313" key="11">
    <source>
        <dbReference type="Proteomes" id="UP000034774"/>
    </source>
</evidence>
<dbReference type="Proteomes" id="UP000034774">
    <property type="component" value="Unassembled WGS sequence"/>
</dbReference>
<evidence type="ECO:0000256" key="1">
    <source>
        <dbReference type="ARBA" id="ARBA00004651"/>
    </source>
</evidence>
<feature type="transmembrane region" description="Helical" evidence="8">
    <location>
        <begin position="112"/>
        <end position="129"/>
    </location>
</feature>
<evidence type="ECO:0000313" key="10">
    <source>
        <dbReference type="EMBL" id="KKQ92081.1"/>
    </source>
</evidence>
<gene>
    <name evidence="10" type="ORF">UT17_C0003G0104</name>
</gene>
<sequence length="486" mass="54983">MKKTIAKFILNHPLTILSLIYFLSRIINLTKLPIFNDEAIYLDWGWKSLHTSAGLFYSLYDAKPPLLIWIFGIFESVFNSPLLAGRIVSVIFGFLTLVGIFKIAKNLGDERFARLSSIIYIIVPLFAFFDRQALMESAVGATGIWSFYFLLKVLETKKTQYAIYLGLIQGLGIFTKLSALVFLIPIGLILIYRKRFKETVVSIITGLIVLAPLFFQKIFWTSFNANNRFILSVPEILVFPLSLWIKNFSTSIDVSFFHLTPLIFILGIYGLYLSVRDKIGILPIFFLTGCLLVILLGRSIGPRYLTAFLVLTPIFASRAIFSFKKTPAILIGGTSTFTAIAVTSLLIFSPIVYFNSMDKVTTFSQKSEYITGWTSGYGILETVDYLNQKAKDEKIIAGFRIDAGNPESAMFVYFNNSARVKPIYIDSKNLDKSILNLNCVKSPFPIYFVARAGNLAGLDKLFIEEKRFYKPEAKDFVSIHRLKKCD</sequence>
<feature type="transmembrane region" description="Helical" evidence="8">
    <location>
        <begin position="329"/>
        <end position="354"/>
    </location>
</feature>
<feature type="transmembrane region" description="Helical" evidence="8">
    <location>
        <begin position="199"/>
        <end position="219"/>
    </location>
</feature>
<reference evidence="10 11" key="1">
    <citation type="journal article" date="2015" name="Nature">
        <title>rRNA introns, odd ribosomes, and small enigmatic genomes across a large radiation of phyla.</title>
        <authorList>
            <person name="Brown C.T."/>
            <person name="Hug L.A."/>
            <person name="Thomas B.C."/>
            <person name="Sharon I."/>
            <person name="Castelle C.J."/>
            <person name="Singh A."/>
            <person name="Wilkins M.J."/>
            <person name="Williams K.H."/>
            <person name="Banfield J.F."/>
        </authorList>
    </citation>
    <scope>NUCLEOTIDE SEQUENCE [LARGE SCALE GENOMIC DNA]</scope>
</reference>
<feature type="transmembrane region" description="Helical" evidence="8">
    <location>
        <begin position="225"/>
        <end position="244"/>
    </location>
</feature>
<comment type="caution">
    <text evidence="10">The sequence shown here is derived from an EMBL/GenBank/DDBJ whole genome shotgun (WGS) entry which is preliminary data.</text>
</comment>
<evidence type="ECO:0000256" key="2">
    <source>
        <dbReference type="ARBA" id="ARBA00022475"/>
    </source>
</evidence>
<keyword evidence="2" id="KW-1003">Cell membrane</keyword>
<evidence type="ECO:0000256" key="6">
    <source>
        <dbReference type="ARBA" id="ARBA00022989"/>
    </source>
</evidence>
<feature type="transmembrane region" description="Helical" evidence="8">
    <location>
        <begin position="279"/>
        <end position="297"/>
    </location>
</feature>
<accession>A0A0G0PRT5</accession>
<feature type="transmembrane region" description="Helical" evidence="8">
    <location>
        <begin position="67"/>
        <end position="100"/>
    </location>
</feature>
<evidence type="ECO:0000256" key="5">
    <source>
        <dbReference type="ARBA" id="ARBA00022692"/>
    </source>
</evidence>
<feature type="domain" description="Glycosyltransferase RgtA/B/C/D-like" evidence="9">
    <location>
        <begin position="63"/>
        <end position="212"/>
    </location>
</feature>
<feature type="transmembrane region" description="Helical" evidence="8">
    <location>
        <begin position="161"/>
        <end position="192"/>
    </location>
</feature>
<dbReference type="STRING" id="1618572.UT17_C0003G0104"/>
<dbReference type="EMBL" id="LBVU01000003">
    <property type="protein sequence ID" value="KKQ92081.1"/>
    <property type="molecule type" value="Genomic_DNA"/>
</dbReference>
<dbReference type="PANTHER" id="PTHR33908">
    <property type="entry name" value="MANNOSYLTRANSFERASE YKCB-RELATED"/>
    <property type="match status" value="1"/>
</dbReference>
<keyword evidence="5 8" id="KW-0812">Transmembrane</keyword>
<feature type="transmembrane region" description="Helical" evidence="8">
    <location>
        <begin position="9"/>
        <end position="27"/>
    </location>
</feature>